<dbReference type="InterPro" id="IPR038732">
    <property type="entry name" value="HpyO/CreE_NAD-binding"/>
</dbReference>
<comment type="caution">
    <text evidence="2">The sequence shown here is derived from an EMBL/GenBank/DDBJ whole genome shotgun (WGS) entry which is preliminary data.</text>
</comment>
<dbReference type="EMBL" id="JBHUCO010000009">
    <property type="protein sequence ID" value="MFD1517456.1"/>
    <property type="molecule type" value="Genomic_DNA"/>
</dbReference>
<evidence type="ECO:0000313" key="2">
    <source>
        <dbReference type="EMBL" id="MFD1517456.1"/>
    </source>
</evidence>
<evidence type="ECO:0000259" key="1">
    <source>
        <dbReference type="Pfam" id="PF13454"/>
    </source>
</evidence>
<gene>
    <name evidence="2" type="ORF">ACFSJD_08160</name>
</gene>
<organism evidence="2 3">
    <name type="scientific">Pseudonocardia yunnanensis</name>
    <dbReference type="NCBI Taxonomy" id="58107"/>
    <lineage>
        <taxon>Bacteria</taxon>
        <taxon>Bacillati</taxon>
        <taxon>Actinomycetota</taxon>
        <taxon>Actinomycetes</taxon>
        <taxon>Pseudonocardiales</taxon>
        <taxon>Pseudonocardiaceae</taxon>
        <taxon>Pseudonocardia</taxon>
    </lineage>
</organism>
<feature type="domain" description="FAD-dependent urate hydroxylase HpyO/Asp monooxygenase CreE-like FAD/NAD(P)-binding" evidence="1">
    <location>
        <begin position="12"/>
        <end position="155"/>
    </location>
</feature>
<dbReference type="InterPro" id="IPR052189">
    <property type="entry name" value="L-asp_N-monooxygenase_NS-form"/>
</dbReference>
<reference evidence="3" key="1">
    <citation type="journal article" date="2019" name="Int. J. Syst. Evol. Microbiol.">
        <title>The Global Catalogue of Microorganisms (GCM) 10K type strain sequencing project: providing services to taxonomists for standard genome sequencing and annotation.</title>
        <authorList>
            <consortium name="The Broad Institute Genomics Platform"/>
            <consortium name="The Broad Institute Genome Sequencing Center for Infectious Disease"/>
            <person name="Wu L."/>
            <person name="Ma J."/>
        </authorList>
    </citation>
    <scope>NUCLEOTIDE SEQUENCE [LARGE SCALE GENOMIC DNA]</scope>
    <source>
        <strain evidence="3">CCM 7043</strain>
    </source>
</reference>
<accession>A0ABW4EP77</accession>
<dbReference type="PANTHER" id="PTHR40254:SF1">
    <property type="entry name" value="BLR0577 PROTEIN"/>
    <property type="match status" value="1"/>
</dbReference>
<dbReference type="Proteomes" id="UP001597114">
    <property type="component" value="Unassembled WGS sequence"/>
</dbReference>
<keyword evidence="3" id="KW-1185">Reference proteome</keyword>
<dbReference type="SUPFAM" id="SSF51905">
    <property type="entry name" value="FAD/NAD(P)-binding domain"/>
    <property type="match status" value="2"/>
</dbReference>
<dbReference type="RefSeq" id="WP_344720962.1">
    <property type="nucleotide sequence ID" value="NZ_BAAAUS010000007.1"/>
</dbReference>
<dbReference type="InterPro" id="IPR036188">
    <property type="entry name" value="FAD/NAD-bd_sf"/>
</dbReference>
<evidence type="ECO:0000313" key="3">
    <source>
        <dbReference type="Proteomes" id="UP001597114"/>
    </source>
</evidence>
<sequence length="462" mass="49792">MSGTVNVQATVAIVGGGASGTLSALHLLRTSNDPDLRITLFEPDPRRRHLGVAYGTTDPRHLLNLRAQIMSAFPDEPDHFANWARRAERGWTPTDFLPRMVYGDYLQDLITQFGGHRLTTVAATVQDIEPHGGGFEITTDSGTSQARNVVLAYGVSAPGRLATAHGPVPDASWHLQNPWDLGALAHLPDDATVVLAGSGLTAVDAAITLLEDAPQRRVAMVSRHGELPRTHLEHVLPDWPTAIPSGPLTADGVAELVYDQIGAAQRRGVDWRAVVDGLRSQSQSIWRRFDQAQRRRFLTTYVHTWHVHRNRMAPQVAARITAYRDTGRLTLHSGGIRHVDDLATRCRVHLANTTLEADALVNCTGPLSDITMTTNPLLRALLDHGTITPDPLGLGVACTESGELLDGHGAVVLGVYTLGPPSRATAWDAMSVPEIRNQAARLAAHITSTSAVSHAAMPVAGQ</sequence>
<dbReference type="Gene3D" id="3.50.50.60">
    <property type="entry name" value="FAD/NAD(P)-binding domain"/>
    <property type="match status" value="1"/>
</dbReference>
<dbReference type="PANTHER" id="PTHR40254">
    <property type="entry name" value="BLR0577 PROTEIN"/>
    <property type="match status" value="1"/>
</dbReference>
<name>A0ABW4EP77_9PSEU</name>
<proteinExistence type="predicted"/>
<protein>
    <submittedName>
        <fullName evidence="2">FAD/NAD(P)-binding protein</fullName>
    </submittedName>
</protein>
<dbReference type="Pfam" id="PF13454">
    <property type="entry name" value="NAD_binding_9"/>
    <property type="match status" value="1"/>
</dbReference>